<dbReference type="OrthoDB" id="288590at2759"/>
<evidence type="ECO:0000313" key="9">
    <source>
        <dbReference type="Proteomes" id="UP000085678"/>
    </source>
</evidence>
<name>A0A1S3H2N9_LINAN</name>
<proteinExistence type="inferred from homology"/>
<dbReference type="GO" id="GO:0044539">
    <property type="term" value="P:long-chain fatty acid import into cell"/>
    <property type="evidence" value="ECO:0007669"/>
    <property type="project" value="TreeGrafter"/>
</dbReference>
<dbReference type="Proteomes" id="UP000085678">
    <property type="component" value="Unplaced"/>
</dbReference>
<dbReference type="GO" id="GO:0005324">
    <property type="term" value="F:long-chain fatty acid transmembrane transporter activity"/>
    <property type="evidence" value="ECO:0007669"/>
    <property type="project" value="TreeGrafter"/>
</dbReference>
<dbReference type="PANTHER" id="PTHR43107">
    <property type="entry name" value="LONG-CHAIN FATTY ACID TRANSPORT PROTEIN"/>
    <property type="match status" value="1"/>
</dbReference>
<comment type="catalytic activity">
    <reaction evidence="7">
        <text>tetracosanoate + ATP + CoA = tetracosanoyl-CoA + AMP + diphosphate</text>
        <dbReference type="Rhea" id="RHEA:33639"/>
        <dbReference type="ChEBI" id="CHEBI:30616"/>
        <dbReference type="ChEBI" id="CHEBI:31014"/>
        <dbReference type="ChEBI" id="CHEBI:33019"/>
        <dbReference type="ChEBI" id="CHEBI:57287"/>
        <dbReference type="ChEBI" id="CHEBI:65052"/>
        <dbReference type="ChEBI" id="CHEBI:456215"/>
    </reaction>
    <physiologicalReaction direction="left-to-right" evidence="7">
        <dbReference type="Rhea" id="RHEA:33640"/>
    </physiologicalReaction>
</comment>
<dbReference type="Gene3D" id="3.30.300.30">
    <property type="match status" value="1"/>
</dbReference>
<keyword evidence="2" id="KW-0436">Ligase</keyword>
<comment type="catalytic activity">
    <reaction evidence="5">
        <text>a very long-chain fatty acid + ATP + CoA = a very long-chain fatty acyl-CoA + AMP + diphosphate</text>
        <dbReference type="Rhea" id="RHEA:54536"/>
        <dbReference type="ChEBI" id="CHEBI:30616"/>
        <dbReference type="ChEBI" id="CHEBI:33019"/>
        <dbReference type="ChEBI" id="CHEBI:57287"/>
        <dbReference type="ChEBI" id="CHEBI:58950"/>
        <dbReference type="ChEBI" id="CHEBI:138261"/>
        <dbReference type="ChEBI" id="CHEBI:456215"/>
    </reaction>
    <physiologicalReaction direction="left-to-right" evidence="5">
        <dbReference type="Rhea" id="RHEA:54537"/>
    </physiologicalReaction>
</comment>
<dbReference type="InParanoid" id="A0A1S3H2N9"/>
<dbReference type="RefSeq" id="XP_013379746.1">
    <property type="nucleotide sequence ID" value="XM_013524292.1"/>
</dbReference>
<dbReference type="STRING" id="7574.A0A1S3H2N9"/>
<protein>
    <recommendedName>
        <fullName evidence="4">long-chain-fatty-acid--CoA ligase</fullName>
        <ecNumber evidence="4">6.2.1.3</ecNumber>
    </recommendedName>
    <alternativeName>
        <fullName evidence="6">Long-chain-fatty-acid--CoA ligase</fullName>
    </alternativeName>
</protein>
<dbReference type="GO" id="GO:0005886">
    <property type="term" value="C:plasma membrane"/>
    <property type="evidence" value="ECO:0007669"/>
    <property type="project" value="TreeGrafter"/>
</dbReference>
<evidence type="ECO:0000313" key="10">
    <source>
        <dbReference type="RefSeq" id="XP_013379746.1"/>
    </source>
</evidence>
<dbReference type="InterPro" id="IPR025110">
    <property type="entry name" value="AMP-bd_C"/>
</dbReference>
<dbReference type="PANTHER" id="PTHR43107:SF22">
    <property type="entry name" value="VERY LONG-CHAIN ACYL-COA SYNTHETASE"/>
    <property type="match status" value="1"/>
</dbReference>
<dbReference type="FunFam" id="3.30.300.30:FF:000002">
    <property type="entry name" value="Long-chain fatty acid transport protein 1"/>
    <property type="match status" value="1"/>
</dbReference>
<dbReference type="Pfam" id="PF13193">
    <property type="entry name" value="AMP-binding_C"/>
    <property type="match status" value="1"/>
</dbReference>
<evidence type="ECO:0000256" key="3">
    <source>
        <dbReference type="ARBA" id="ARBA00022832"/>
    </source>
</evidence>
<keyword evidence="3" id="KW-0443">Lipid metabolism</keyword>
<evidence type="ECO:0000259" key="8">
    <source>
        <dbReference type="Pfam" id="PF13193"/>
    </source>
</evidence>
<keyword evidence="3" id="KW-0276">Fatty acid metabolism</keyword>
<dbReference type="KEGG" id="lak:106151186"/>
<dbReference type="SUPFAM" id="SSF56801">
    <property type="entry name" value="Acetyl-CoA synthetase-like"/>
    <property type="match status" value="1"/>
</dbReference>
<dbReference type="Gene3D" id="3.40.50.980">
    <property type="match status" value="2"/>
</dbReference>
<dbReference type="InterPro" id="IPR045851">
    <property type="entry name" value="AMP-bd_C_sf"/>
</dbReference>
<organism evidence="9 10">
    <name type="scientific">Lingula anatina</name>
    <name type="common">Brachiopod</name>
    <name type="synonym">Lingula unguis</name>
    <dbReference type="NCBI Taxonomy" id="7574"/>
    <lineage>
        <taxon>Eukaryota</taxon>
        <taxon>Metazoa</taxon>
        <taxon>Spiralia</taxon>
        <taxon>Lophotrochozoa</taxon>
        <taxon>Brachiopoda</taxon>
        <taxon>Linguliformea</taxon>
        <taxon>Lingulata</taxon>
        <taxon>Lingulida</taxon>
        <taxon>Linguloidea</taxon>
        <taxon>Lingulidae</taxon>
        <taxon>Lingula</taxon>
    </lineage>
</organism>
<gene>
    <name evidence="10" type="primary">LOC106151186</name>
</gene>
<dbReference type="InterPro" id="IPR042099">
    <property type="entry name" value="ANL_N_sf"/>
</dbReference>
<dbReference type="EC" id="6.2.1.3" evidence="4"/>
<dbReference type="GO" id="GO:0005789">
    <property type="term" value="C:endoplasmic reticulum membrane"/>
    <property type="evidence" value="ECO:0007669"/>
    <property type="project" value="TreeGrafter"/>
</dbReference>
<sequence>MADPLKAMLINPLIISPLPHLLSLQGPEGITENAPQNFRHLQKATESSSSGEEIPHHIRQGITLIDPLSYVYTSGITGLPKPAIITHLRYIRGAFLMAVPTLGRHVRVGNGLRSDIWLKFQSRFKVDHMVEFYASTEGNCWFSNTYNKPLSCGRLSPFLQLVFPSFLVKYDHEDDEPVRNERCIPVKIGEPGLLIAAIKGNFTFEGYKGNKGLTEKKILRNVFQQGDAYFNSGDLLYTDSNYFLYFSDRVGDTFRWKGENVSTLEVAYVLAEVEGVEDASVYGVKVPGIEGRFGMAAVTLQKEKKLTWQLFENIYNRLSDSLPAYARPLFLRVQHTLDLTGTYKQRKEQLKGQGFKPSEVKDDKLYFLDETKRAFVPLDAELYERIIRGEERI</sequence>
<feature type="domain" description="AMP-binding enzyme C-terminal" evidence="8">
    <location>
        <begin position="266"/>
        <end position="344"/>
    </location>
</feature>
<accession>A0A1S3H2N9</accession>
<dbReference type="GO" id="GO:0004467">
    <property type="term" value="F:long-chain fatty acid-CoA ligase activity"/>
    <property type="evidence" value="ECO:0007669"/>
    <property type="project" value="UniProtKB-EC"/>
</dbReference>
<evidence type="ECO:0000256" key="6">
    <source>
        <dbReference type="ARBA" id="ARBA00041297"/>
    </source>
</evidence>
<dbReference type="AlphaFoldDB" id="A0A1S3H2N9"/>
<dbReference type="GeneID" id="106151186"/>
<evidence type="ECO:0000256" key="4">
    <source>
        <dbReference type="ARBA" id="ARBA00026121"/>
    </source>
</evidence>
<dbReference type="Gene3D" id="3.40.50.12780">
    <property type="entry name" value="N-terminal domain of ligase-like"/>
    <property type="match status" value="1"/>
</dbReference>
<evidence type="ECO:0000256" key="2">
    <source>
        <dbReference type="ARBA" id="ARBA00022598"/>
    </source>
</evidence>
<reference evidence="10" key="1">
    <citation type="submission" date="2025-08" db="UniProtKB">
        <authorList>
            <consortium name="RefSeq"/>
        </authorList>
    </citation>
    <scope>IDENTIFICATION</scope>
    <source>
        <tissue evidence="10">Gonads</tissue>
    </source>
</reference>
<evidence type="ECO:0000256" key="7">
    <source>
        <dbReference type="ARBA" id="ARBA00048666"/>
    </source>
</evidence>
<keyword evidence="9" id="KW-1185">Reference proteome</keyword>
<evidence type="ECO:0000256" key="5">
    <source>
        <dbReference type="ARBA" id="ARBA00036527"/>
    </source>
</evidence>
<evidence type="ECO:0000256" key="1">
    <source>
        <dbReference type="ARBA" id="ARBA00006432"/>
    </source>
</evidence>
<comment type="similarity">
    <text evidence="1">Belongs to the ATP-dependent AMP-binding enzyme family.</text>
</comment>